<feature type="compositionally biased region" description="Basic and acidic residues" evidence="1">
    <location>
        <begin position="58"/>
        <end position="67"/>
    </location>
</feature>
<feature type="compositionally biased region" description="Basic and acidic residues" evidence="1">
    <location>
        <begin position="28"/>
        <end position="46"/>
    </location>
</feature>
<dbReference type="Pfam" id="PF13240">
    <property type="entry name" value="Zn_Ribbon_1"/>
    <property type="match status" value="1"/>
</dbReference>
<reference evidence="4 5" key="1">
    <citation type="journal article" date="2015" name="Genome Announc.">
        <title>Expanding the biotechnology potential of lactobacilli through comparative genomics of 213 strains and associated genera.</title>
        <authorList>
            <person name="Sun Z."/>
            <person name="Harris H.M."/>
            <person name="McCann A."/>
            <person name="Guo C."/>
            <person name="Argimon S."/>
            <person name="Zhang W."/>
            <person name="Yang X."/>
            <person name="Jeffery I.B."/>
            <person name="Cooney J.C."/>
            <person name="Kagawa T.F."/>
            <person name="Liu W."/>
            <person name="Song Y."/>
            <person name="Salvetti E."/>
            <person name="Wrobel A."/>
            <person name="Rasinkangas P."/>
            <person name="Parkhill J."/>
            <person name="Rea M.C."/>
            <person name="O'Sullivan O."/>
            <person name="Ritari J."/>
            <person name="Douillard F.P."/>
            <person name="Paul Ross R."/>
            <person name="Yang R."/>
            <person name="Briner A.E."/>
            <person name="Felis G.E."/>
            <person name="de Vos W.M."/>
            <person name="Barrangou R."/>
            <person name="Klaenhammer T.R."/>
            <person name="Caufield P.W."/>
            <person name="Cui Y."/>
            <person name="Zhang H."/>
            <person name="O'Toole P.W."/>
        </authorList>
    </citation>
    <scope>NUCLEOTIDE SEQUENCE [LARGE SCALE GENOMIC DNA]</scope>
    <source>
        <strain evidence="4 5">DSM 18001</strain>
    </source>
</reference>
<feature type="transmembrane region" description="Helical" evidence="2">
    <location>
        <begin position="100"/>
        <end position="133"/>
    </location>
</feature>
<feature type="transmembrane region" description="Helical" evidence="2">
    <location>
        <begin position="258"/>
        <end position="275"/>
    </location>
</feature>
<keyword evidence="2" id="KW-0812">Transmembrane</keyword>
<evidence type="ECO:0000256" key="2">
    <source>
        <dbReference type="SAM" id="Phobius"/>
    </source>
</evidence>
<dbReference type="AlphaFoldDB" id="A0A0R2L278"/>
<dbReference type="STRING" id="331679.IV81_GL000337"/>
<keyword evidence="2" id="KW-1133">Transmembrane helix</keyword>
<gene>
    <name evidence="4" type="ORF">IV81_GL000337</name>
</gene>
<feature type="region of interest" description="Disordered" evidence="1">
    <location>
        <begin position="163"/>
        <end position="200"/>
    </location>
</feature>
<feature type="domain" description="Zinc-ribbon" evidence="3">
    <location>
        <begin position="3"/>
        <end position="24"/>
    </location>
</feature>
<comment type="caution">
    <text evidence="4">The sequence shown here is derived from an EMBL/GenBank/DDBJ whole genome shotgun (WGS) entry which is preliminary data.</text>
</comment>
<feature type="transmembrane region" description="Helical" evidence="2">
    <location>
        <begin position="280"/>
        <end position="300"/>
    </location>
</feature>
<dbReference type="InterPro" id="IPR026870">
    <property type="entry name" value="Zinc_ribbon_dom"/>
</dbReference>
<feature type="region of interest" description="Disordered" evidence="1">
    <location>
        <begin position="28"/>
        <end position="71"/>
    </location>
</feature>
<feature type="compositionally biased region" description="Basic and acidic residues" evidence="1">
    <location>
        <begin position="185"/>
        <end position="200"/>
    </location>
</feature>
<feature type="transmembrane region" description="Helical" evidence="2">
    <location>
        <begin position="215"/>
        <end position="238"/>
    </location>
</feature>
<dbReference type="RefSeq" id="WP_057803351.1">
    <property type="nucleotide sequence ID" value="NZ_JQBX01000012.1"/>
</dbReference>
<keyword evidence="5" id="KW-1185">Reference proteome</keyword>
<evidence type="ECO:0000259" key="3">
    <source>
        <dbReference type="Pfam" id="PF13240"/>
    </source>
</evidence>
<dbReference type="EMBL" id="JQBX01000012">
    <property type="protein sequence ID" value="KRN93596.1"/>
    <property type="molecule type" value="Genomic_DNA"/>
</dbReference>
<evidence type="ECO:0000313" key="5">
    <source>
        <dbReference type="Proteomes" id="UP000051859"/>
    </source>
</evidence>
<keyword evidence="2" id="KW-0472">Membrane</keyword>
<evidence type="ECO:0000313" key="4">
    <source>
        <dbReference type="EMBL" id="KRN93596.1"/>
    </source>
</evidence>
<proteinExistence type="predicted"/>
<feature type="compositionally biased region" description="Acidic residues" evidence="1">
    <location>
        <begin position="47"/>
        <end position="57"/>
    </location>
</feature>
<organism evidence="4 5">
    <name type="scientific">Pediococcus stilesii</name>
    <dbReference type="NCBI Taxonomy" id="331679"/>
    <lineage>
        <taxon>Bacteria</taxon>
        <taxon>Bacillati</taxon>
        <taxon>Bacillota</taxon>
        <taxon>Bacilli</taxon>
        <taxon>Lactobacillales</taxon>
        <taxon>Lactobacillaceae</taxon>
        <taxon>Pediococcus</taxon>
    </lineage>
</organism>
<accession>A0A0R2L278</accession>
<protein>
    <recommendedName>
        <fullName evidence="3">Zinc-ribbon domain-containing protein</fullName>
    </recommendedName>
</protein>
<evidence type="ECO:0000256" key="1">
    <source>
        <dbReference type="SAM" id="MobiDB-lite"/>
    </source>
</evidence>
<name>A0A0R2L278_9LACO</name>
<dbReference type="PATRIC" id="fig|331679.3.peg.343"/>
<dbReference type="Proteomes" id="UP000051859">
    <property type="component" value="Unassembled WGS sequence"/>
</dbReference>
<feature type="transmembrane region" description="Helical" evidence="2">
    <location>
        <begin position="320"/>
        <end position="338"/>
    </location>
</feature>
<sequence>MKYCLNCGAKLPENANFCPNCGFAVGKSEEEVKPTRAEMYKDRELDVSDLVDEEEPEQEKADPDETSSRVNSHKNNWWEMILSYLSGLGIWIKNNPLTTIVTLLLIILIYTFLSKMIAIVVAMLVLVCGYFYAKKVGVDSKVADSKIKAGFTKLKEALGKITQNSKKKEDKPIAPTDENEEVEDLRDHPAVHMDDPKKEDQNKNVIRKRSFKDNLLIFTAIILVVTSYIGPFASAVVAGYSTPTTLMSILKSLGNTSTLFGLLIGPALLMVGAFFQKRLLVKMGGIINILMYGYVFFIIYQNEARTSGMTNMFNNVKLGASGYLAVGISILILALGVGSRKYRLNHKSENQSER</sequence>